<dbReference type="Proteomes" id="UP000014480">
    <property type="component" value="Unassembled WGS sequence"/>
</dbReference>
<evidence type="ECO:0000256" key="1">
    <source>
        <dbReference type="SAM" id="MobiDB-lite"/>
    </source>
</evidence>
<comment type="caution">
    <text evidence="2">The sequence shown here is derived from an EMBL/GenBank/DDBJ whole genome shotgun (WGS) entry which is preliminary data.</text>
</comment>
<organism evidence="2 3">
    <name type="scientific">Colletotrichum orbiculare (strain 104-T / ATCC 96160 / CBS 514.97 / LARS 414 / MAFF 240422)</name>
    <name type="common">Cucumber anthracnose fungus</name>
    <name type="synonym">Colletotrichum lagenarium</name>
    <dbReference type="NCBI Taxonomy" id="1213857"/>
    <lineage>
        <taxon>Eukaryota</taxon>
        <taxon>Fungi</taxon>
        <taxon>Dikarya</taxon>
        <taxon>Ascomycota</taxon>
        <taxon>Pezizomycotina</taxon>
        <taxon>Sordariomycetes</taxon>
        <taxon>Hypocreomycetidae</taxon>
        <taxon>Glomerellales</taxon>
        <taxon>Glomerellaceae</taxon>
        <taxon>Colletotrichum</taxon>
        <taxon>Colletotrichum orbiculare species complex</taxon>
    </lineage>
</organism>
<protein>
    <submittedName>
        <fullName evidence="2">Uncharacterized protein</fullName>
    </submittedName>
</protein>
<accession>A0A484FAI8</accession>
<dbReference type="EMBL" id="AMCV02000049">
    <property type="protein sequence ID" value="TDZ14591.1"/>
    <property type="molecule type" value="Genomic_DNA"/>
</dbReference>
<evidence type="ECO:0000313" key="2">
    <source>
        <dbReference type="EMBL" id="TDZ14591.1"/>
    </source>
</evidence>
<feature type="region of interest" description="Disordered" evidence="1">
    <location>
        <begin position="1"/>
        <end position="20"/>
    </location>
</feature>
<gene>
    <name evidence="2" type="ORF">Cob_v012553</name>
</gene>
<dbReference type="AlphaFoldDB" id="A0A484FAI8"/>
<reference evidence="3" key="2">
    <citation type="journal article" date="2019" name="Mol. Plant Microbe Interact.">
        <title>Genome sequence resources for four phytopathogenic fungi from the Colletotrichum orbiculare species complex.</title>
        <authorList>
            <person name="Gan P."/>
            <person name="Tsushima A."/>
            <person name="Narusaka M."/>
            <person name="Narusaka Y."/>
            <person name="Takano Y."/>
            <person name="Kubo Y."/>
            <person name="Shirasu K."/>
        </authorList>
    </citation>
    <scope>GENOME REANNOTATION</scope>
    <source>
        <strain evidence="3">104-T / ATCC 96160 / CBS 514.97 / LARS 414 / MAFF 240422</strain>
    </source>
</reference>
<evidence type="ECO:0000313" key="3">
    <source>
        <dbReference type="Proteomes" id="UP000014480"/>
    </source>
</evidence>
<sequence length="170" mass="17939">MQRPSGYIDRSSSHHRSVGPALLQPPSSAIGLQVRPASGSSASTGALTVPCPLAIERKTASGDIPLTDTVLRELVISAKAPRSLLLWAYGGFRITTESALWTSSWLSAELTWRGGKMIDGCADLASDRSLGQESGCDRGPENPSSVSQGHSVVDLCSVHNIVVMAENPTR</sequence>
<proteinExistence type="predicted"/>
<reference evidence="3" key="1">
    <citation type="journal article" date="2013" name="New Phytol.">
        <title>Comparative genomic and transcriptomic analyses reveal the hemibiotrophic stage shift of Colletotrichum fungi.</title>
        <authorList>
            <person name="Gan P."/>
            <person name="Ikeda K."/>
            <person name="Irieda H."/>
            <person name="Narusaka M."/>
            <person name="O'Connell R.J."/>
            <person name="Narusaka Y."/>
            <person name="Takano Y."/>
            <person name="Kubo Y."/>
            <person name="Shirasu K."/>
        </authorList>
    </citation>
    <scope>NUCLEOTIDE SEQUENCE [LARGE SCALE GENOMIC DNA]</scope>
    <source>
        <strain evidence="3">104-T / ATCC 96160 / CBS 514.97 / LARS 414 / MAFF 240422</strain>
    </source>
</reference>
<keyword evidence="3" id="KW-1185">Reference proteome</keyword>
<feature type="region of interest" description="Disordered" evidence="1">
    <location>
        <begin position="129"/>
        <end position="148"/>
    </location>
</feature>
<name>A0A484FAI8_COLOR</name>